<dbReference type="InterPro" id="IPR039421">
    <property type="entry name" value="Type_1_exporter"/>
</dbReference>
<keyword evidence="6 7" id="KW-0472">Membrane</keyword>
<dbReference type="InterPro" id="IPR027417">
    <property type="entry name" value="P-loop_NTPase"/>
</dbReference>
<feature type="transmembrane region" description="Helical" evidence="7">
    <location>
        <begin position="236"/>
        <end position="256"/>
    </location>
</feature>
<comment type="caution">
    <text evidence="10">The sequence shown here is derived from an EMBL/GenBank/DDBJ whole genome shotgun (WGS) entry which is preliminary data.</text>
</comment>
<keyword evidence="3" id="KW-0547">Nucleotide-binding</keyword>
<gene>
    <name evidence="10" type="ORF">CAP_4401</name>
</gene>
<feature type="transmembrane region" description="Helical" evidence="7">
    <location>
        <begin position="268"/>
        <end position="290"/>
    </location>
</feature>
<keyword evidence="2 7" id="KW-0812">Transmembrane</keyword>
<keyword evidence="4 10" id="KW-0067">ATP-binding</keyword>
<evidence type="ECO:0000256" key="1">
    <source>
        <dbReference type="ARBA" id="ARBA00004651"/>
    </source>
</evidence>
<dbReference type="InterPro" id="IPR003593">
    <property type="entry name" value="AAA+_ATPase"/>
</dbReference>
<feature type="transmembrane region" description="Helical" evidence="7">
    <location>
        <begin position="126"/>
        <end position="144"/>
    </location>
</feature>
<evidence type="ECO:0000256" key="3">
    <source>
        <dbReference type="ARBA" id="ARBA00022741"/>
    </source>
</evidence>
<feature type="domain" description="ABC transmembrane type-1" evidence="9">
    <location>
        <begin position="19"/>
        <end position="212"/>
    </location>
</feature>
<dbReference type="SUPFAM" id="SSF90123">
    <property type="entry name" value="ABC transporter transmembrane region"/>
    <property type="match status" value="1"/>
</dbReference>
<evidence type="ECO:0000313" key="11">
    <source>
        <dbReference type="Proteomes" id="UP000019678"/>
    </source>
</evidence>
<dbReference type="EMBL" id="ASRX01000032">
    <property type="protein sequence ID" value="EYF04581.1"/>
    <property type="molecule type" value="Genomic_DNA"/>
</dbReference>
<evidence type="ECO:0000256" key="6">
    <source>
        <dbReference type="ARBA" id="ARBA00023136"/>
    </source>
</evidence>
<keyword evidence="11" id="KW-1185">Reference proteome</keyword>
<dbReference type="GO" id="GO:0034040">
    <property type="term" value="F:ATPase-coupled lipid transmembrane transporter activity"/>
    <property type="evidence" value="ECO:0007669"/>
    <property type="project" value="TreeGrafter"/>
</dbReference>
<dbReference type="SMART" id="SM00382">
    <property type="entry name" value="AAA"/>
    <property type="match status" value="1"/>
</dbReference>
<evidence type="ECO:0000259" key="9">
    <source>
        <dbReference type="PROSITE" id="PS50929"/>
    </source>
</evidence>
<dbReference type="SUPFAM" id="SSF52540">
    <property type="entry name" value="P-loop containing nucleoside triphosphate hydrolases"/>
    <property type="match status" value="1"/>
</dbReference>
<accession>A0A017T7P3</accession>
<organism evidence="10 11">
    <name type="scientific">Chondromyces apiculatus DSM 436</name>
    <dbReference type="NCBI Taxonomy" id="1192034"/>
    <lineage>
        <taxon>Bacteria</taxon>
        <taxon>Pseudomonadati</taxon>
        <taxon>Myxococcota</taxon>
        <taxon>Polyangia</taxon>
        <taxon>Polyangiales</taxon>
        <taxon>Polyangiaceae</taxon>
        <taxon>Chondromyces</taxon>
    </lineage>
</organism>
<dbReference type="Gene3D" id="3.40.50.300">
    <property type="entry name" value="P-loop containing nucleotide triphosphate hydrolases"/>
    <property type="match status" value="1"/>
</dbReference>
<dbReference type="PANTHER" id="PTHR24221:SF654">
    <property type="entry name" value="ATP-BINDING CASSETTE SUB-FAMILY B MEMBER 6"/>
    <property type="match status" value="1"/>
</dbReference>
<dbReference type="GO" id="GO:0015833">
    <property type="term" value="P:peptide transport"/>
    <property type="evidence" value="ECO:0007669"/>
    <property type="project" value="InterPro"/>
</dbReference>
<dbReference type="PROSITE" id="PS50929">
    <property type="entry name" value="ABC_TM1F"/>
    <property type="match status" value="1"/>
</dbReference>
<feature type="transmembrane region" description="Helical" evidence="7">
    <location>
        <begin position="49"/>
        <end position="70"/>
    </location>
</feature>
<dbReference type="InterPro" id="IPR005898">
    <property type="entry name" value="Cyc_pep_transpt_SyrD/YojI"/>
</dbReference>
<name>A0A017T7P3_9BACT</name>
<keyword evidence="5 7" id="KW-1133">Transmembrane helix</keyword>
<dbReference type="GO" id="GO:0140359">
    <property type="term" value="F:ABC-type transporter activity"/>
    <property type="evidence" value="ECO:0007669"/>
    <property type="project" value="InterPro"/>
</dbReference>
<dbReference type="Pfam" id="PF00005">
    <property type="entry name" value="ABC_tran"/>
    <property type="match status" value="1"/>
</dbReference>
<dbReference type="PANTHER" id="PTHR24221">
    <property type="entry name" value="ATP-BINDING CASSETTE SUB-FAMILY B"/>
    <property type="match status" value="1"/>
</dbReference>
<reference evidence="10 11" key="1">
    <citation type="submission" date="2013-05" db="EMBL/GenBank/DDBJ databases">
        <title>Genome assembly of Chondromyces apiculatus DSM 436.</title>
        <authorList>
            <person name="Sharma G."/>
            <person name="Khatri I."/>
            <person name="Kaur C."/>
            <person name="Mayilraj S."/>
            <person name="Subramanian S."/>
        </authorList>
    </citation>
    <scope>NUCLEOTIDE SEQUENCE [LARGE SCALE GENOMIC DNA]</scope>
    <source>
        <strain evidence="10 11">DSM 436</strain>
    </source>
</reference>
<evidence type="ECO:0000256" key="5">
    <source>
        <dbReference type="ARBA" id="ARBA00022989"/>
    </source>
</evidence>
<feature type="transmembrane region" description="Helical" evidence="7">
    <location>
        <begin position="18"/>
        <end position="37"/>
    </location>
</feature>
<dbReference type="AlphaFoldDB" id="A0A017T7P3"/>
<sequence length="564" mass="61922">MTIIELVAKEARPERRKIIAAALTSGIANAIVLAMINQVTQEGSRGANAQFLTLFVFAVVLYIVGARANYHRTTTVLERALHRIRTRVVEKVERADMEKLERIGAAEIYDRITDNVAVISESAGRLAFFLQSLCIIAASTLYLASISLPAFVLIALLIVGGFTLYASRNQEISAYFIRAAQTRLTFFNQLTDLLEGFKEVKFSRRRGRELREDMVQTSGALRDDTKKANALLDDNFIFGTCVLFAALGAVVFILPLRIESLGESQQKLIAGILFVWGPLGGCTGGLPAYLRSNVALSAIDDLERKLDEALEAGGGKATEDPWQGRLATALEAHEIRYSYGDGGDGGDGKAAFRIGPMSLRIAAGETVFIVGGNGSGKSTFLKNLTGLYRPRFGSLSVDGVPVTEANVAAYRELFSAIYSDFHLFSKVYGLTGVAEPKVHALIEQMQLQHKTSFAGDRFTRRDLSTGQRKRLAMIVTLLEDRPICVFDEWAADQDPEFRKYFYEELLPSLKQRGKTVLAVSHDDRYFHCADRVITLEYGKIRAIEPGSGSAFKPPATHSATKPGA</sequence>
<dbReference type="GO" id="GO:0005886">
    <property type="term" value="C:plasma membrane"/>
    <property type="evidence" value="ECO:0007669"/>
    <property type="project" value="UniProtKB-SubCell"/>
</dbReference>
<dbReference type="eggNOG" id="COG4615">
    <property type="taxonomic scope" value="Bacteria"/>
</dbReference>
<evidence type="ECO:0000259" key="8">
    <source>
        <dbReference type="PROSITE" id="PS50893"/>
    </source>
</evidence>
<feature type="domain" description="ABC transporter" evidence="8">
    <location>
        <begin position="330"/>
        <end position="562"/>
    </location>
</feature>
<protein>
    <submittedName>
        <fullName evidence="10">Putative COMPOSITE ATP-BINDING TRANSMEMBRANE ABC TRANSPORTER PROTEIN</fullName>
    </submittedName>
</protein>
<dbReference type="NCBIfam" id="TIGR01194">
    <property type="entry name" value="cyc_pep_trnsptr"/>
    <property type="match status" value="1"/>
</dbReference>
<dbReference type="RefSeq" id="WP_052375611.1">
    <property type="nucleotide sequence ID" value="NZ_ASRX01000032.1"/>
</dbReference>
<dbReference type="Proteomes" id="UP000019678">
    <property type="component" value="Unassembled WGS sequence"/>
</dbReference>
<dbReference type="GO" id="GO:0005524">
    <property type="term" value="F:ATP binding"/>
    <property type="evidence" value="ECO:0007669"/>
    <property type="project" value="UniProtKB-KW"/>
</dbReference>
<dbReference type="GO" id="GO:1904680">
    <property type="term" value="F:peptide transmembrane transporter activity"/>
    <property type="evidence" value="ECO:0007669"/>
    <property type="project" value="InterPro"/>
</dbReference>
<dbReference type="STRING" id="1192034.CAP_4401"/>
<dbReference type="InterPro" id="IPR011527">
    <property type="entry name" value="ABC1_TM_dom"/>
</dbReference>
<dbReference type="PROSITE" id="PS50893">
    <property type="entry name" value="ABC_TRANSPORTER_2"/>
    <property type="match status" value="1"/>
</dbReference>
<dbReference type="Pfam" id="PF00664">
    <property type="entry name" value="ABC_membrane"/>
    <property type="match status" value="1"/>
</dbReference>
<dbReference type="InterPro" id="IPR003439">
    <property type="entry name" value="ABC_transporter-like_ATP-bd"/>
</dbReference>
<evidence type="ECO:0000256" key="4">
    <source>
        <dbReference type="ARBA" id="ARBA00022840"/>
    </source>
</evidence>
<dbReference type="GO" id="GO:0016887">
    <property type="term" value="F:ATP hydrolysis activity"/>
    <property type="evidence" value="ECO:0007669"/>
    <property type="project" value="InterPro"/>
</dbReference>
<comment type="subcellular location">
    <subcellularLocation>
        <location evidence="1">Cell membrane</location>
        <topology evidence="1">Multi-pass membrane protein</topology>
    </subcellularLocation>
</comment>
<dbReference type="Gene3D" id="1.20.1560.10">
    <property type="entry name" value="ABC transporter type 1, transmembrane domain"/>
    <property type="match status" value="1"/>
</dbReference>
<evidence type="ECO:0000313" key="10">
    <source>
        <dbReference type="EMBL" id="EYF04581.1"/>
    </source>
</evidence>
<dbReference type="OrthoDB" id="9760776at2"/>
<proteinExistence type="predicted"/>
<feature type="transmembrane region" description="Helical" evidence="7">
    <location>
        <begin position="150"/>
        <end position="167"/>
    </location>
</feature>
<evidence type="ECO:0000256" key="2">
    <source>
        <dbReference type="ARBA" id="ARBA00022692"/>
    </source>
</evidence>
<dbReference type="InterPro" id="IPR036640">
    <property type="entry name" value="ABC1_TM_sf"/>
</dbReference>
<evidence type="ECO:0000256" key="7">
    <source>
        <dbReference type="SAM" id="Phobius"/>
    </source>
</evidence>